<dbReference type="AlphaFoldDB" id="A0A3M8X2K3"/>
<dbReference type="PANTHER" id="PTHR13017">
    <property type="entry name" value="5-FORMYLTETRAHYDROFOLATE CYCLO-LIGASE-RELATED"/>
    <property type="match status" value="1"/>
</dbReference>
<protein>
    <submittedName>
        <fullName evidence="1">5-formyltetrahydrofolate cyclo-ligase</fullName>
    </submittedName>
</protein>
<dbReference type="Gene3D" id="3.40.50.10420">
    <property type="entry name" value="NagB/RpiA/CoA transferase-like"/>
    <property type="match status" value="1"/>
</dbReference>
<dbReference type="Pfam" id="PF01812">
    <property type="entry name" value="5-FTHF_cyc-lig"/>
    <property type="match status" value="1"/>
</dbReference>
<reference evidence="1 2" key="1">
    <citation type="submission" date="2018-11" db="EMBL/GenBank/DDBJ databases">
        <title>The Potential of Streptomyces as Biocontrol Agents against the Tomato grey mould, Botrytis cinerea (Gray mold) Frontiers in Microbiology.</title>
        <authorList>
            <person name="Li D."/>
        </authorList>
    </citation>
    <scope>NUCLEOTIDE SEQUENCE [LARGE SCALE GENOMIC DNA]</scope>
    <source>
        <strain evidence="1 2">NEAU-LD23</strain>
    </source>
</reference>
<accession>A0A3M8X2K3</accession>
<dbReference type="Proteomes" id="UP000275401">
    <property type="component" value="Unassembled WGS sequence"/>
</dbReference>
<evidence type="ECO:0000313" key="2">
    <source>
        <dbReference type="Proteomes" id="UP000275401"/>
    </source>
</evidence>
<dbReference type="PANTHER" id="PTHR13017:SF0">
    <property type="entry name" value="METHENYLTETRAHYDROFOLATE SYNTHASE DOMAIN-CONTAINING PROTEIN"/>
    <property type="match status" value="1"/>
</dbReference>
<sequence length="251" mass="27326">MQEQKEFRVNNAHVQHAKQALRERVWDLLECRRAAPTGVAGHIPDFGGKDVAADRLAQHPAWEAARVIKAVPDLAQLPVRIQALEDGKQLYMASPKLATQNPFYYLDPASLAVSPREAAAHRAAAKFARPVDLDEMPSVDLVVCGSVAVNREGARIGKGAGYSDIEVALLQEAGLLGPHTLIATTVHSLQVLDEDLPETDHDFRVDLVITPDETFECAPRGRRPGIIWDHLAPEVIAAIPVLESRRQAAGA</sequence>
<gene>
    <name evidence="1" type="ORF">EEJ42_03860</name>
</gene>
<dbReference type="InterPro" id="IPR037171">
    <property type="entry name" value="NagB/RpiA_transferase-like"/>
</dbReference>
<keyword evidence="2" id="KW-1185">Reference proteome</keyword>
<dbReference type="GO" id="GO:0016874">
    <property type="term" value="F:ligase activity"/>
    <property type="evidence" value="ECO:0007669"/>
    <property type="project" value="UniProtKB-KW"/>
</dbReference>
<dbReference type="InterPro" id="IPR024185">
    <property type="entry name" value="FTHF_cligase-like_sf"/>
</dbReference>
<comment type="caution">
    <text evidence="1">The sequence shown here is derived from an EMBL/GenBank/DDBJ whole genome shotgun (WGS) entry which is preliminary data.</text>
</comment>
<organism evidence="1 2">
    <name type="scientific">Streptomyces botrytidirepellens</name>
    <dbReference type="NCBI Taxonomy" id="2486417"/>
    <lineage>
        <taxon>Bacteria</taxon>
        <taxon>Bacillati</taxon>
        <taxon>Actinomycetota</taxon>
        <taxon>Actinomycetes</taxon>
        <taxon>Kitasatosporales</taxon>
        <taxon>Streptomycetaceae</taxon>
        <taxon>Streptomyces</taxon>
    </lineage>
</organism>
<name>A0A3M8X2K3_9ACTN</name>
<evidence type="ECO:0000313" key="1">
    <source>
        <dbReference type="EMBL" id="RNG35669.1"/>
    </source>
</evidence>
<dbReference type="InterPro" id="IPR002698">
    <property type="entry name" value="FTHF_cligase"/>
</dbReference>
<proteinExistence type="predicted"/>
<keyword evidence="1" id="KW-0436">Ligase</keyword>
<dbReference type="EMBL" id="RIBZ01000051">
    <property type="protein sequence ID" value="RNG35669.1"/>
    <property type="molecule type" value="Genomic_DNA"/>
</dbReference>
<dbReference type="GO" id="GO:0005737">
    <property type="term" value="C:cytoplasm"/>
    <property type="evidence" value="ECO:0007669"/>
    <property type="project" value="TreeGrafter"/>
</dbReference>
<dbReference type="SUPFAM" id="SSF100950">
    <property type="entry name" value="NagB/RpiA/CoA transferase-like"/>
    <property type="match status" value="1"/>
</dbReference>